<feature type="binding site" evidence="13">
    <location>
        <begin position="61"/>
        <end position="68"/>
    </location>
    <ligand>
        <name>ATP</name>
        <dbReference type="ChEBI" id="CHEBI:30616"/>
    </ligand>
</feature>
<evidence type="ECO:0000256" key="11">
    <source>
        <dbReference type="ARBA" id="ARBA00023098"/>
    </source>
</evidence>
<evidence type="ECO:0000256" key="8">
    <source>
        <dbReference type="ARBA" id="ARBA00022741"/>
    </source>
</evidence>
<dbReference type="NCBIfam" id="TIGR00682">
    <property type="entry name" value="lpxK"/>
    <property type="match status" value="1"/>
</dbReference>
<evidence type="ECO:0000256" key="6">
    <source>
        <dbReference type="ARBA" id="ARBA00022556"/>
    </source>
</evidence>
<comment type="function">
    <text evidence="1 13">Transfers the gamma-phosphate of ATP to the 4'-position of a tetraacyldisaccharide 1-phosphate intermediate (termed DS-1-P) to form tetraacyldisaccharide 1,4'-bis-phosphate (lipid IVA).</text>
</comment>
<keyword evidence="8 13" id="KW-0547">Nucleotide-binding</keyword>
<dbReference type="SUPFAM" id="SSF52540">
    <property type="entry name" value="P-loop containing nucleoside triphosphate hydrolases"/>
    <property type="match status" value="1"/>
</dbReference>
<evidence type="ECO:0000313" key="14">
    <source>
        <dbReference type="EMBL" id="USD23468.1"/>
    </source>
</evidence>
<dbReference type="GO" id="GO:0009029">
    <property type="term" value="F:lipid-A 4'-kinase activity"/>
    <property type="evidence" value="ECO:0007669"/>
    <property type="project" value="UniProtKB-EC"/>
</dbReference>
<evidence type="ECO:0000313" key="15">
    <source>
        <dbReference type="Proteomes" id="UP001055658"/>
    </source>
</evidence>
<evidence type="ECO:0000256" key="10">
    <source>
        <dbReference type="ARBA" id="ARBA00022840"/>
    </source>
</evidence>
<evidence type="ECO:0000256" key="9">
    <source>
        <dbReference type="ARBA" id="ARBA00022777"/>
    </source>
</evidence>
<evidence type="ECO:0000256" key="2">
    <source>
        <dbReference type="ARBA" id="ARBA00004870"/>
    </source>
</evidence>
<dbReference type="CDD" id="cd01983">
    <property type="entry name" value="SIMIBI"/>
    <property type="match status" value="1"/>
</dbReference>
<gene>
    <name evidence="13 14" type="primary">lpxK</name>
    <name evidence="14" type="ORF">MJO52_10090</name>
</gene>
<keyword evidence="10 13" id="KW-0067">ATP-binding</keyword>
<comment type="pathway">
    <text evidence="2 13">Glycolipid biosynthesis; lipid IV(A) biosynthesis; lipid IV(A) from (3R)-3-hydroxytetradecanoyl-[acyl-carrier-protein] and UDP-N-acetyl-alpha-D-glucosamine: step 6/6.</text>
</comment>
<evidence type="ECO:0000256" key="3">
    <source>
        <dbReference type="ARBA" id="ARBA00012071"/>
    </source>
</evidence>
<evidence type="ECO:0000256" key="12">
    <source>
        <dbReference type="ARBA" id="ARBA00029757"/>
    </source>
</evidence>
<dbReference type="PANTHER" id="PTHR42724">
    <property type="entry name" value="TETRAACYLDISACCHARIDE 4'-KINASE"/>
    <property type="match status" value="1"/>
</dbReference>
<evidence type="ECO:0000256" key="1">
    <source>
        <dbReference type="ARBA" id="ARBA00002274"/>
    </source>
</evidence>
<dbReference type="InterPro" id="IPR003758">
    <property type="entry name" value="LpxK"/>
</dbReference>
<evidence type="ECO:0000256" key="4">
    <source>
        <dbReference type="ARBA" id="ARBA00016436"/>
    </source>
</evidence>
<keyword evidence="5 13" id="KW-0444">Lipid biosynthesis</keyword>
<evidence type="ECO:0000256" key="7">
    <source>
        <dbReference type="ARBA" id="ARBA00022679"/>
    </source>
</evidence>
<dbReference type="RefSeq" id="WP_252085813.1">
    <property type="nucleotide sequence ID" value="NZ_CP092418.1"/>
</dbReference>
<keyword evidence="11 13" id="KW-0443">Lipid metabolism</keyword>
<dbReference type="Proteomes" id="UP001055658">
    <property type="component" value="Chromosome"/>
</dbReference>
<accession>A0ABY4VJY1</accession>
<dbReference type="PANTHER" id="PTHR42724:SF1">
    <property type="entry name" value="TETRAACYLDISACCHARIDE 4'-KINASE, MITOCHONDRIAL-RELATED"/>
    <property type="match status" value="1"/>
</dbReference>
<proteinExistence type="inferred from homology"/>
<evidence type="ECO:0000256" key="13">
    <source>
        <dbReference type="HAMAP-Rule" id="MF_00409"/>
    </source>
</evidence>
<organism evidence="14 15">
    <name type="scientific">Microbulbifer variabilis</name>
    <dbReference type="NCBI Taxonomy" id="266805"/>
    <lineage>
        <taxon>Bacteria</taxon>
        <taxon>Pseudomonadati</taxon>
        <taxon>Pseudomonadota</taxon>
        <taxon>Gammaproteobacteria</taxon>
        <taxon>Cellvibrionales</taxon>
        <taxon>Microbulbiferaceae</taxon>
        <taxon>Microbulbifer</taxon>
    </lineage>
</organism>
<comment type="catalytic activity">
    <reaction evidence="13">
        <text>a lipid A disaccharide + ATP = a lipid IVA + ADP + H(+)</text>
        <dbReference type="Rhea" id="RHEA:67840"/>
        <dbReference type="ChEBI" id="CHEBI:15378"/>
        <dbReference type="ChEBI" id="CHEBI:30616"/>
        <dbReference type="ChEBI" id="CHEBI:176343"/>
        <dbReference type="ChEBI" id="CHEBI:176425"/>
        <dbReference type="ChEBI" id="CHEBI:456216"/>
        <dbReference type="EC" id="2.7.1.130"/>
    </reaction>
</comment>
<dbReference type="HAMAP" id="MF_00409">
    <property type="entry name" value="LpxK"/>
    <property type="match status" value="1"/>
</dbReference>
<comment type="similarity">
    <text evidence="13">Belongs to the LpxK family.</text>
</comment>
<keyword evidence="9 13" id="KW-0418">Kinase</keyword>
<reference evidence="14" key="1">
    <citation type="submission" date="2022-02" db="EMBL/GenBank/DDBJ databases">
        <title>Coral-associated bacteria.</title>
        <authorList>
            <person name="Tang K."/>
            <person name="Wang X."/>
        </authorList>
    </citation>
    <scope>NUCLEOTIDE SEQUENCE</scope>
    <source>
        <strain evidence="14">SCSIO 43006</strain>
    </source>
</reference>
<keyword evidence="15" id="KW-1185">Reference proteome</keyword>
<keyword evidence="7 13" id="KW-0808">Transferase</keyword>
<evidence type="ECO:0000256" key="5">
    <source>
        <dbReference type="ARBA" id="ARBA00022516"/>
    </source>
</evidence>
<name>A0ABY4VJY1_9GAMM</name>
<dbReference type="EMBL" id="CP092418">
    <property type="protein sequence ID" value="USD23468.1"/>
    <property type="molecule type" value="Genomic_DNA"/>
</dbReference>
<sequence length="344" mass="38709">MSLEDWFNKRWYKKDGTSPALSLLTPLELLYSGVSNRRRVISSRTPPEPLSVPVIVVGNITVGGAGKTPLVAELARWLKERGKNPGIVSRGYGGRAEQYPYQVTAQSHPLESGDEPLMLHLITGVPVMVSPNRSEAARALVDYHQCDVILSDDGLQHYSLWRSFEICVVDGSRGLGNGHMLPRGPLREPISRLQSVDLVVSNGEPEASVKQQCGALLEYQMTLEPACWHQFNLDQTSTLRLTSGPEPGPCHGVAAIGNPKRFFRALQRMGYKVMEQPFADHHQFSPQELHFDGETPVIMTMKDAVKCRDFWESHWWALEVRAKLSDLFYQKVHQHLQQFSKDEK</sequence>
<keyword evidence="6 13" id="KW-0441">Lipid A biosynthesis</keyword>
<dbReference type="EC" id="2.7.1.130" evidence="3 13"/>
<protein>
    <recommendedName>
        <fullName evidence="4 13">Tetraacyldisaccharide 4'-kinase</fullName>
        <ecNumber evidence="3 13">2.7.1.130</ecNumber>
    </recommendedName>
    <alternativeName>
        <fullName evidence="12 13">Lipid A 4'-kinase</fullName>
    </alternativeName>
</protein>
<dbReference type="InterPro" id="IPR027417">
    <property type="entry name" value="P-loop_NTPase"/>
</dbReference>
<dbReference type="Pfam" id="PF02606">
    <property type="entry name" value="LpxK"/>
    <property type="match status" value="1"/>
</dbReference>